<protein>
    <recommendedName>
        <fullName evidence="3">Bifunctional inhibitor/plant lipid transfer protein/seed storage helical domain-containing protein</fullName>
    </recommendedName>
</protein>
<proteinExistence type="inferred from homology"/>
<evidence type="ECO:0000259" key="3">
    <source>
        <dbReference type="Pfam" id="PF00234"/>
    </source>
</evidence>
<feature type="chain" id="PRO_5044829627" description="Bifunctional inhibitor/plant lipid transfer protein/seed storage helical domain-containing protein" evidence="2">
    <location>
        <begin position="33"/>
        <end position="138"/>
    </location>
</feature>
<name>A0ABD3IX53_EUCGL</name>
<comment type="similarity">
    <text evidence="1">Belongs to the plant LTP family.</text>
</comment>
<dbReference type="InterPro" id="IPR016140">
    <property type="entry name" value="Bifunc_inhib/LTP/seed_store"/>
</dbReference>
<organism evidence="4 5">
    <name type="scientific">Eucalyptus globulus</name>
    <name type="common">Tasmanian blue gum</name>
    <dbReference type="NCBI Taxonomy" id="34317"/>
    <lineage>
        <taxon>Eukaryota</taxon>
        <taxon>Viridiplantae</taxon>
        <taxon>Streptophyta</taxon>
        <taxon>Embryophyta</taxon>
        <taxon>Tracheophyta</taxon>
        <taxon>Spermatophyta</taxon>
        <taxon>Magnoliopsida</taxon>
        <taxon>eudicotyledons</taxon>
        <taxon>Gunneridae</taxon>
        <taxon>Pentapetalae</taxon>
        <taxon>rosids</taxon>
        <taxon>malvids</taxon>
        <taxon>Myrtales</taxon>
        <taxon>Myrtaceae</taxon>
        <taxon>Myrtoideae</taxon>
        <taxon>Eucalypteae</taxon>
        <taxon>Eucalyptus</taxon>
    </lineage>
</organism>
<dbReference type="PANTHER" id="PTHR33076">
    <property type="entry name" value="NON-SPECIFIC LIPID-TRANSFER PROTEIN 2-RELATED"/>
    <property type="match status" value="1"/>
</dbReference>
<feature type="domain" description="Bifunctional inhibitor/plant lipid transfer protein/seed storage helical" evidence="3">
    <location>
        <begin position="41"/>
        <end position="117"/>
    </location>
</feature>
<evidence type="ECO:0000256" key="2">
    <source>
        <dbReference type="SAM" id="SignalP"/>
    </source>
</evidence>
<dbReference type="AlphaFoldDB" id="A0ABD3IX53"/>
<accession>A0ABD3IX53</accession>
<dbReference type="InterPro" id="IPR036312">
    <property type="entry name" value="Bifun_inhib/LTP/seed_sf"/>
</dbReference>
<dbReference type="PRINTS" id="PR00382">
    <property type="entry name" value="LIPIDTRNSFER"/>
</dbReference>
<dbReference type="EMBL" id="JBJKBG010000010">
    <property type="protein sequence ID" value="KAL3718088.1"/>
    <property type="molecule type" value="Genomic_DNA"/>
</dbReference>
<keyword evidence="5" id="KW-1185">Reference proteome</keyword>
<dbReference type="Proteomes" id="UP001634007">
    <property type="component" value="Unassembled WGS sequence"/>
</dbReference>
<reference evidence="4 5" key="1">
    <citation type="submission" date="2024-11" db="EMBL/GenBank/DDBJ databases">
        <title>Chromosome-level genome assembly of Eucalyptus globulus Labill. provides insights into its genome evolution.</title>
        <authorList>
            <person name="Li X."/>
        </authorList>
    </citation>
    <scope>NUCLEOTIDE SEQUENCE [LARGE SCALE GENOMIC DNA]</scope>
    <source>
        <strain evidence="4">CL2024</strain>
        <tissue evidence="4">Fresh tender leaves</tissue>
    </source>
</reference>
<dbReference type="Gene3D" id="1.10.110.10">
    <property type="entry name" value="Plant lipid-transfer and hydrophobic proteins"/>
    <property type="match status" value="1"/>
</dbReference>
<evidence type="ECO:0000313" key="4">
    <source>
        <dbReference type="EMBL" id="KAL3718088.1"/>
    </source>
</evidence>
<sequence length="138" mass="15275">MGSKTMSDRQNVPKVLFFLFIIFTSSTPATYASDRPRSTTCAEVLSILTPCGPYAKGAAPFPPSEECCREFNVLGHILSYIPGSRRVFCTCYKDVAPSAGIKPELTQKVVSECGYSLYLPTDPHIDCKRHDIPRFICT</sequence>
<dbReference type="Pfam" id="PF00234">
    <property type="entry name" value="Tryp_alpha_amyl"/>
    <property type="match status" value="1"/>
</dbReference>
<evidence type="ECO:0000256" key="1">
    <source>
        <dbReference type="ARBA" id="ARBA00009748"/>
    </source>
</evidence>
<keyword evidence="2" id="KW-0732">Signal</keyword>
<gene>
    <name evidence="4" type="ORF">ACJRO7_003256</name>
</gene>
<comment type="caution">
    <text evidence="4">The sequence shown here is derived from an EMBL/GenBank/DDBJ whole genome shotgun (WGS) entry which is preliminary data.</text>
</comment>
<evidence type="ECO:0000313" key="5">
    <source>
        <dbReference type="Proteomes" id="UP001634007"/>
    </source>
</evidence>
<dbReference type="InterPro" id="IPR000528">
    <property type="entry name" value="Plant_nsLTP"/>
</dbReference>
<feature type="signal peptide" evidence="2">
    <location>
        <begin position="1"/>
        <end position="32"/>
    </location>
</feature>
<dbReference type="SUPFAM" id="SSF47699">
    <property type="entry name" value="Bifunctional inhibitor/lipid-transfer protein/seed storage 2S albumin"/>
    <property type="match status" value="1"/>
</dbReference>